<proteinExistence type="predicted"/>
<dbReference type="EMBL" id="JABANO010017546">
    <property type="protein sequence ID" value="KAF4733299.1"/>
    <property type="molecule type" value="Genomic_DNA"/>
</dbReference>
<dbReference type="AlphaFoldDB" id="A0A7J6SK11"/>
<gene>
    <name evidence="1" type="ORF">FOZ63_031996</name>
</gene>
<protein>
    <submittedName>
        <fullName evidence="1">Uncharacterized protein</fullName>
    </submittedName>
</protein>
<reference evidence="1 2" key="1">
    <citation type="submission" date="2020-04" db="EMBL/GenBank/DDBJ databases">
        <title>Perkinsus olseni comparative genomics.</title>
        <authorList>
            <person name="Bogema D.R."/>
        </authorList>
    </citation>
    <scope>NUCLEOTIDE SEQUENCE [LARGE SCALE GENOMIC DNA]</scope>
    <source>
        <strain evidence="1 2">ATCC PRA-207</strain>
    </source>
</reference>
<name>A0A7J6SK11_PEROL</name>
<evidence type="ECO:0000313" key="1">
    <source>
        <dbReference type="EMBL" id="KAF4733299.1"/>
    </source>
</evidence>
<organism evidence="1 2">
    <name type="scientific">Perkinsus olseni</name>
    <name type="common">Perkinsus atlanticus</name>
    <dbReference type="NCBI Taxonomy" id="32597"/>
    <lineage>
        <taxon>Eukaryota</taxon>
        <taxon>Sar</taxon>
        <taxon>Alveolata</taxon>
        <taxon>Perkinsozoa</taxon>
        <taxon>Perkinsea</taxon>
        <taxon>Perkinsida</taxon>
        <taxon>Perkinsidae</taxon>
        <taxon>Perkinsus</taxon>
    </lineage>
</organism>
<evidence type="ECO:0000313" key="2">
    <source>
        <dbReference type="Proteomes" id="UP000553632"/>
    </source>
</evidence>
<keyword evidence="2" id="KW-1185">Reference proteome</keyword>
<feature type="non-terminal residue" evidence="1">
    <location>
        <position position="162"/>
    </location>
</feature>
<dbReference type="Proteomes" id="UP000553632">
    <property type="component" value="Unassembled WGS sequence"/>
</dbReference>
<accession>A0A7J6SK11</accession>
<comment type="caution">
    <text evidence="1">The sequence shown here is derived from an EMBL/GenBank/DDBJ whole genome shotgun (WGS) entry which is preliminary data.</text>
</comment>
<sequence length="162" mass="18252">YFCAVPLYPVITLLNNFRPNGQQPVRRMAVQLGSSSRASLIHPVHTVCQISLCLVSSPAEHIVDKIGWIEANLGERFTLEFNSGTRWVKRVLLTPRIGLLQGHAVITTSVDPGSRSLPVHFLFEAAYNSDADHPHRLRGWFFNRAAAVEFIRRLRRTVSPLL</sequence>